<name>A0AAV6HYY1_9ERIC</name>
<feature type="transmembrane region" description="Helical" evidence="6">
    <location>
        <begin position="185"/>
        <end position="203"/>
    </location>
</feature>
<comment type="caution">
    <text evidence="7">The sequence shown here is derived from an EMBL/GenBank/DDBJ whole genome shotgun (WGS) entry which is preliminary data.</text>
</comment>
<dbReference type="GO" id="GO:0016020">
    <property type="term" value="C:membrane"/>
    <property type="evidence" value="ECO:0007669"/>
    <property type="project" value="UniProtKB-SubCell"/>
</dbReference>
<feature type="transmembrane region" description="Helical" evidence="6">
    <location>
        <begin position="91"/>
        <end position="110"/>
    </location>
</feature>
<sequence length="318" mass="35732">MGTLVGHVAPGFGFFVIGLWHLLNHIKLHAQNPNSYKSKPWFPASKQKYLELFLIMGGCTASIAMELFIGPERHQPLDDDLTIPSNHLHNFEHSTISLTFFLYAAFAIVFDKVAPKKTQFSLTQLLGAAAFGQQLLVFHLHSADHMGVEGEYHLLLQLVISVALVTTLMGIGYPNSFLISFVRSISIVSIGLWLAVMGFMLWTPEFIPKGCFMNLEEGHKVVRCHDDEALDRAKSLVNIEFSWYMILVIVSSMCLYLYMIKIHGEKVEYQTLSKYEMGDEDEEEEGGDDVEAQKKINAGTSKSFVQMGKGFAAMDIER</sequence>
<feature type="transmembrane region" description="Helical" evidence="6">
    <location>
        <begin position="122"/>
        <end position="140"/>
    </location>
</feature>
<evidence type="ECO:0000313" key="8">
    <source>
        <dbReference type="Proteomes" id="UP000823749"/>
    </source>
</evidence>
<evidence type="ECO:0008006" key="9">
    <source>
        <dbReference type="Google" id="ProtNLM"/>
    </source>
</evidence>
<dbReference type="Pfam" id="PF04819">
    <property type="entry name" value="DUF716"/>
    <property type="match status" value="1"/>
</dbReference>
<dbReference type="Proteomes" id="UP000823749">
    <property type="component" value="Chromosome 13"/>
</dbReference>
<gene>
    <name evidence="7" type="ORF">RHGRI_038175</name>
</gene>
<comment type="similarity">
    <text evidence="2">Belongs to the TMEM45 family.</text>
</comment>
<reference evidence="7 8" key="1">
    <citation type="submission" date="2020-08" db="EMBL/GenBank/DDBJ databases">
        <title>Plant Genome Project.</title>
        <authorList>
            <person name="Zhang R.-G."/>
        </authorList>
    </citation>
    <scope>NUCLEOTIDE SEQUENCE [LARGE SCALE GENOMIC DNA]</scope>
    <source>
        <strain evidence="7">WSP0</strain>
        <tissue evidence="7">Leaf</tissue>
    </source>
</reference>
<feature type="transmembrane region" description="Helical" evidence="6">
    <location>
        <begin position="12"/>
        <end position="28"/>
    </location>
</feature>
<dbReference type="PANTHER" id="PTHR46285">
    <property type="entry name" value="PROTEINASE INHIBITOR I4, SERPIN (DUF716)-RELATED"/>
    <property type="match status" value="1"/>
</dbReference>
<accession>A0AAV6HYY1</accession>
<dbReference type="AlphaFoldDB" id="A0AAV6HYY1"/>
<feature type="transmembrane region" description="Helical" evidence="6">
    <location>
        <begin position="152"/>
        <end position="173"/>
    </location>
</feature>
<proteinExistence type="inferred from homology"/>
<evidence type="ECO:0000256" key="2">
    <source>
        <dbReference type="ARBA" id="ARBA00006948"/>
    </source>
</evidence>
<dbReference type="PANTHER" id="PTHR46285:SF3">
    <property type="entry name" value="PROTEINASE INHIBITOR I4, SERPIN (DUF716)"/>
    <property type="match status" value="1"/>
</dbReference>
<evidence type="ECO:0000313" key="7">
    <source>
        <dbReference type="EMBL" id="KAG5517701.1"/>
    </source>
</evidence>
<keyword evidence="4 6" id="KW-1133">Transmembrane helix</keyword>
<protein>
    <recommendedName>
        <fullName evidence="9">Transmembrane protein 45A</fullName>
    </recommendedName>
</protein>
<evidence type="ECO:0000256" key="5">
    <source>
        <dbReference type="ARBA" id="ARBA00023136"/>
    </source>
</evidence>
<evidence type="ECO:0000256" key="1">
    <source>
        <dbReference type="ARBA" id="ARBA00004141"/>
    </source>
</evidence>
<keyword evidence="3 6" id="KW-0812">Transmembrane</keyword>
<evidence type="ECO:0000256" key="3">
    <source>
        <dbReference type="ARBA" id="ARBA00022692"/>
    </source>
</evidence>
<organism evidence="7 8">
    <name type="scientific">Rhododendron griersonianum</name>
    <dbReference type="NCBI Taxonomy" id="479676"/>
    <lineage>
        <taxon>Eukaryota</taxon>
        <taxon>Viridiplantae</taxon>
        <taxon>Streptophyta</taxon>
        <taxon>Embryophyta</taxon>
        <taxon>Tracheophyta</taxon>
        <taxon>Spermatophyta</taxon>
        <taxon>Magnoliopsida</taxon>
        <taxon>eudicotyledons</taxon>
        <taxon>Gunneridae</taxon>
        <taxon>Pentapetalae</taxon>
        <taxon>asterids</taxon>
        <taxon>Ericales</taxon>
        <taxon>Ericaceae</taxon>
        <taxon>Ericoideae</taxon>
        <taxon>Rhodoreae</taxon>
        <taxon>Rhododendron</taxon>
    </lineage>
</organism>
<keyword evidence="5 6" id="KW-0472">Membrane</keyword>
<comment type="subcellular location">
    <subcellularLocation>
        <location evidence="1">Membrane</location>
        <topology evidence="1">Multi-pass membrane protein</topology>
    </subcellularLocation>
</comment>
<evidence type="ECO:0000256" key="6">
    <source>
        <dbReference type="SAM" id="Phobius"/>
    </source>
</evidence>
<feature type="transmembrane region" description="Helical" evidence="6">
    <location>
        <begin position="241"/>
        <end position="260"/>
    </location>
</feature>
<evidence type="ECO:0000256" key="4">
    <source>
        <dbReference type="ARBA" id="ARBA00022989"/>
    </source>
</evidence>
<dbReference type="EMBL" id="JACTNZ010000013">
    <property type="protein sequence ID" value="KAG5517701.1"/>
    <property type="molecule type" value="Genomic_DNA"/>
</dbReference>
<feature type="transmembrane region" description="Helical" evidence="6">
    <location>
        <begin position="49"/>
        <end position="71"/>
    </location>
</feature>
<keyword evidence="8" id="KW-1185">Reference proteome</keyword>
<dbReference type="InterPro" id="IPR006904">
    <property type="entry name" value="DUF716"/>
</dbReference>